<dbReference type="Gramene" id="PRQ45727">
    <property type="protein sequence ID" value="PRQ45727"/>
    <property type="gene ID" value="RchiOBHm_Chr3g0494761"/>
</dbReference>
<reference evidence="2 3" key="1">
    <citation type="journal article" date="2018" name="Nat. Genet.">
        <title>The Rosa genome provides new insights in the design of modern roses.</title>
        <authorList>
            <person name="Bendahmane M."/>
        </authorList>
    </citation>
    <scope>NUCLEOTIDE SEQUENCE [LARGE SCALE GENOMIC DNA]</scope>
    <source>
        <strain evidence="3">cv. Old Blush</strain>
    </source>
</reference>
<dbReference type="AlphaFoldDB" id="A0A2P6RXN8"/>
<comment type="caution">
    <text evidence="2">The sequence shown here is derived from an EMBL/GenBank/DDBJ whole genome shotgun (WGS) entry which is preliminary data.</text>
</comment>
<protein>
    <submittedName>
        <fullName evidence="2">Uncharacterized protein</fullName>
    </submittedName>
</protein>
<dbReference type="Proteomes" id="UP000238479">
    <property type="component" value="Chromosome 3"/>
</dbReference>
<keyword evidence="3" id="KW-1185">Reference proteome</keyword>
<proteinExistence type="predicted"/>
<evidence type="ECO:0000313" key="1">
    <source>
        <dbReference type="EMBL" id="PRQ45727.1"/>
    </source>
</evidence>
<dbReference type="Gramene" id="PRQ51209">
    <property type="protein sequence ID" value="PRQ51209"/>
    <property type="gene ID" value="RchiOBHm_Chr2g0141841"/>
</dbReference>
<organism evidence="2 3">
    <name type="scientific">Rosa chinensis</name>
    <name type="common">China rose</name>
    <dbReference type="NCBI Taxonomy" id="74649"/>
    <lineage>
        <taxon>Eukaryota</taxon>
        <taxon>Viridiplantae</taxon>
        <taxon>Streptophyta</taxon>
        <taxon>Embryophyta</taxon>
        <taxon>Tracheophyta</taxon>
        <taxon>Spermatophyta</taxon>
        <taxon>Magnoliopsida</taxon>
        <taxon>eudicotyledons</taxon>
        <taxon>Gunneridae</taxon>
        <taxon>Pentapetalae</taxon>
        <taxon>rosids</taxon>
        <taxon>fabids</taxon>
        <taxon>Rosales</taxon>
        <taxon>Rosaceae</taxon>
        <taxon>Rosoideae</taxon>
        <taxon>Rosoideae incertae sedis</taxon>
        <taxon>Rosa</taxon>
    </lineage>
</organism>
<evidence type="ECO:0000313" key="3">
    <source>
        <dbReference type="Proteomes" id="UP000238479"/>
    </source>
</evidence>
<evidence type="ECO:0000313" key="2">
    <source>
        <dbReference type="EMBL" id="PRQ51209.1"/>
    </source>
</evidence>
<name>A0A2P6RXN8_ROSCH</name>
<dbReference type="EMBL" id="PDCK01000040">
    <property type="protein sequence ID" value="PRQ51209.1"/>
    <property type="molecule type" value="Genomic_DNA"/>
</dbReference>
<sequence>MKVIFTIFVLGILFPFIYLLSLTMEHTSFQTLLHYVPAGRVVVLDLFAEMKLICELNL</sequence>
<accession>A0A2P6RXN8</accession>
<gene>
    <name evidence="2" type="ORF">RchiOBHm_Chr2g0141841</name>
    <name evidence="1" type="ORF">RchiOBHm_Chr3g0494761</name>
</gene>
<dbReference type="Proteomes" id="UP000238479">
    <property type="component" value="Chromosome 2"/>
</dbReference>
<dbReference type="EMBL" id="PDCK01000041">
    <property type="protein sequence ID" value="PRQ45727.1"/>
    <property type="molecule type" value="Genomic_DNA"/>
</dbReference>